<keyword evidence="2" id="KW-1185">Reference proteome</keyword>
<dbReference type="EMBL" id="JAXAFO010000006">
    <property type="protein sequence ID" value="MDX6848785.1"/>
    <property type="molecule type" value="Genomic_DNA"/>
</dbReference>
<accession>A0ABU4RV97</accession>
<dbReference type="InterPro" id="IPR044691">
    <property type="entry name" value="DCC1_Trx"/>
</dbReference>
<dbReference type="Pfam" id="PF04134">
    <property type="entry name" value="DCC1-like"/>
    <property type="match status" value="1"/>
</dbReference>
<dbReference type="RefSeq" id="WP_302724013.1">
    <property type="nucleotide sequence ID" value="NZ_JAULRU010000731.1"/>
</dbReference>
<dbReference type="InterPro" id="IPR007263">
    <property type="entry name" value="DCC1-like"/>
</dbReference>
<protein>
    <submittedName>
        <fullName evidence="1">DUF393 domain-containing protein</fullName>
    </submittedName>
</protein>
<comment type="caution">
    <text evidence="1">The sequence shown here is derived from an EMBL/GenBank/DDBJ whole genome shotgun (WGS) entry which is preliminary data.</text>
</comment>
<dbReference type="PANTHER" id="PTHR34290">
    <property type="entry name" value="SI:CH73-390P7.2"/>
    <property type="match status" value="1"/>
</dbReference>
<evidence type="ECO:0000313" key="2">
    <source>
        <dbReference type="Proteomes" id="UP001273505"/>
    </source>
</evidence>
<dbReference type="Proteomes" id="UP001273505">
    <property type="component" value="Unassembled WGS sequence"/>
</dbReference>
<sequence>MKATLYFDGKCPLCRREIRLLKRVVSSRLRFVDVHGASLAEDQRAAMLQQLHLQTADGKWLVGLAANVAAWRMTPLGFLFAPLLWPGIKPVAEHCYQRWAARRARRCEWIPPMT</sequence>
<name>A0ABU4RV97_9GAMM</name>
<evidence type="ECO:0000313" key="1">
    <source>
        <dbReference type="EMBL" id="MDX6848785.1"/>
    </source>
</evidence>
<gene>
    <name evidence="1" type="ORF">SCD92_05395</name>
</gene>
<reference evidence="1 2" key="1">
    <citation type="submission" date="2023-11" db="EMBL/GenBank/DDBJ databases">
        <title>Gilvimarinus fulvus sp. nov., isolated from the surface of Kelp.</title>
        <authorList>
            <person name="Sun Y.Y."/>
            <person name="Gong Y."/>
            <person name="Du Z.J."/>
        </authorList>
    </citation>
    <scope>NUCLEOTIDE SEQUENCE [LARGE SCALE GENOMIC DNA]</scope>
    <source>
        <strain evidence="1 2">SDUM040013</strain>
    </source>
</reference>
<dbReference type="PANTHER" id="PTHR34290:SF2">
    <property type="entry name" value="OS04G0668800 PROTEIN"/>
    <property type="match status" value="1"/>
</dbReference>
<organism evidence="1 2">
    <name type="scientific">Gilvimarinus gilvus</name>
    <dbReference type="NCBI Taxonomy" id="3058038"/>
    <lineage>
        <taxon>Bacteria</taxon>
        <taxon>Pseudomonadati</taxon>
        <taxon>Pseudomonadota</taxon>
        <taxon>Gammaproteobacteria</taxon>
        <taxon>Cellvibrionales</taxon>
        <taxon>Cellvibrionaceae</taxon>
        <taxon>Gilvimarinus</taxon>
    </lineage>
</organism>
<proteinExistence type="predicted"/>